<keyword evidence="1" id="KW-0472">Membrane</keyword>
<accession>A0A917E0G2</accession>
<protein>
    <recommendedName>
        <fullName evidence="4">DUF2809 domain-containing protein</fullName>
    </recommendedName>
</protein>
<comment type="caution">
    <text evidence="2">The sequence shown here is derived from an EMBL/GenBank/DDBJ whole genome shotgun (WGS) entry which is preliminary data.</text>
</comment>
<feature type="transmembrane region" description="Helical" evidence="1">
    <location>
        <begin position="57"/>
        <end position="76"/>
    </location>
</feature>
<evidence type="ECO:0008006" key="4">
    <source>
        <dbReference type="Google" id="ProtNLM"/>
    </source>
</evidence>
<name>A0A917E0G2_9BACL</name>
<feature type="transmembrane region" description="Helical" evidence="1">
    <location>
        <begin position="31"/>
        <end position="50"/>
    </location>
</feature>
<reference evidence="2" key="1">
    <citation type="journal article" date="2014" name="Int. J. Syst. Evol. Microbiol.">
        <title>Complete genome sequence of Corynebacterium casei LMG S-19264T (=DSM 44701T), isolated from a smear-ripened cheese.</title>
        <authorList>
            <consortium name="US DOE Joint Genome Institute (JGI-PGF)"/>
            <person name="Walter F."/>
            <person name="Albersmeier A."/>
            <person name="Kalinowski J."/>
            <person name="Ruckert C."/>
        </authorList>
    </citation>
    <scope>NUCLEOTIDE SEQUENCE</scope>
    <source>
        <strain evidence="2">CGMCC 1.15178</strain>
    </source>
</reference>
<dbReference type="Pfam" id="PF10990">
    <property type="entry name" value="DUF2809"/>
    <property type="match status" value="1"/>
</dbReference>
<dbReference type="Proteomes" id="UP000612456">
    <property type="component" value="Unassembled WGS sequence"/>
</dbReference>
<keyword evidence="1" id="KW-0812">Transmembrane</keyword>
<gene>
    <name evidence="2" type="primary">yjgA</name>
    <name evidence="2" type="ORF">GCM10010911_48330</name>
</gene>
<sequence>MYYLVTVLIVMILGISSRSFAESLPVFVSSHFGDALWAGMIYFGFRFLWVHASLRRALALSLIFCFAIEFSQLYQAGWINDIRSTLLGGLILGKGFLAVDLIRYSAGILISYGADWYVRMKGSDPI</sequence>
<reference evidence="2" key="2">
    <citation type="submission" date="2020-09" db="EMBL/GenBank/DDBJ databases">
        <authorList>
            <person name="Sun Q."/>
            <person name="Zhou Y."/>
        </authorList>
    </citation>
    <scope>NUCLEOTIDE SEQUENCE</scope>
    <source>
        <strain evidence="2">CGMCC 1.15178</strain>
    </source>
</reference>
<dbReference type="InterPro" id="IPR021257">
    <property type="entry name" value="DUF2809"/>
</dbReference>
<evidence type="ECO:0000313" key="3">
    <source>
        <dbReference type="Proteomes" id="UP000612456"/>
    </source>
</evidence>
<evidence type="ECO:0000313" key="2">
    <source>
        <dbReference type="EMBL" id="GGD84366.1"/>
    </source>
</evidence>
<organism evidence="2 3">
    <name type="scientific">Paenibacillus nasutitermitis</name>
    <dbReference type="NCBI Taxonomy" id="1652958"/>
    <lineage>
        <taxon>Bacteria</taxon>
        <taxon>Bacillati</taxon>
        <taxon>Bacillota</taxon>
        <taxon>Bacilli</taxon>
        <taxon>Bacillales</taxon>
        <taxon>Paenibacillaceae</taxon>
        <taxon>Paenibacillus</taxon>
    </lineage>
</organism>
<evidence type="ECO:0000256" key="1">
    <source>
        <dbReference type="SAM" id="Phobius"/>
    </source>
</evidence>
<keyword evidence="1" id="KW-1133">Transmembrane helix</keyword>
<dbReference type="EMBL" id="BMHP01000003">
    <property type="protein sequence ID" value="GGD84366.1"/>
    <property type="molecule type" value="Genomic_DNA"/>
</dbReference>
<proteinExistence type="predicted"/>
<feature type="transmembrane region" description="Helical" evidence="1">
    <location>
        <begin position="96"/>
        <end position="118"/>
    </location>
</feature>
<keyword evidence="3" id="KW-1185">Reference proteome</keyword>
<dbReference type="AlphaFoldDB" id="A0A917E0G2"/>